<keyword evidence="1" id="KW-0812">Transmembrane</keyword>
<dbReference type="InterPro" id="IPR032126">
    <property type="entry name" value="LydA_holin"/>
</dbReference>
<reference evidence="2 3" key="1">
    <citation type="journal article" date="2012" name="J. Bacteriol.">
        <title>Genome Sequence of Oceanibaculum indicum Type Strain P24.</title>
        <authorList>
            <person name="Lai Q."/>
            <person name="Shao Z."/>
        </authorList>
    </citation>
    <scope>NUCLEOTIDE SEQUENCE [LARGE SCALE GENOMIC DNA]</scope>
    <source>
        <strain evidence="2 3">P24</strain>
    </source>
</reference>
<keyword evidence="1" id="KW-1133">Transmembrane helix</keyword>
<dbReference type="Pfam" id="PF16083">
    <property type="entry name" value="Phage_holin_3_3"/>
    <property type="match status" value="1"/>
</dbReference>
<comment type="caution">
    <text evidence="2">The sequence shown here is derived from an EMBL/GenBank/DDBJ whole genome shotgun (WGS) entry which is preliminary data.</text>
</comment>
<gene>
    <name evidence="2" type="ORF">P24_13753</name>
</gene>
<evidence type="ECO:0008006" key="4">
    <source>
        <dbReference type="Google" id="ProtNLM"/>
    </source>
</evidence>
<protein>
    <recommendedName>
        <fullName evidence="4">Holin</fullName>
    </recommendedName>
</protein>
<name>K2IQJ0_9PROT</name>
<proteinExistence type="predicted"/>
<keyword evidence="3" id="KW-1185">Reference proteome</keyword>
<evidence type="ECO:0000313" key="2">
    <source>
        <dbReference type="EMBL" id="EKE72476.1"/>
    </source>
</evidence>
<dbReference type="Proteomes" id="UP000006746">
    <property type="component" value="Unassembled WGS sequence"/>
</dbReference>
<organism evidence="2 3">
    <name type="scientific">Oceanibaculum indicum P24</name>
    <dbReference type="NCBI Taxonomy" id="1207063"/>
    <lineage>
        <taxon>Bacteria</taxon>
        <taxon>Pseudomonadati</taxon>
        <taxon>Pseudomonadota</taxon>
        <taxon>Alphaproteobacteria</taxon>
        <taxon>Rhodospirillales</taxon>
        <taxon>Oceanibaculaceae</taxon>
        <taxon>Oceanibaculum</taxon>
    </lineage>
</organism>
<dbReference type="EMBL" id="AMRL01000019">
    <property type="protein sequence ID" value="EKE72476.1"/>
    <property type="molecule type" value="Genomic_DNA"/>
</dbReference>
<evidence type="ECO:0000313" key="3">
    <source>
        <dbReference type="Proteomes" id="UP000006746"/>
    </source>
</evidence>
<feature type="transmembrane region" description="Helical" evidence="1">
    <location>
        <begin position="43"/>
        <end position="62"/>
    </location>
</feature>
<dbReference type="RefSeq" id="WP_008945355.1">
    <property type="nucleotide sequence ID" value="NZ_AMRL01000019.1"/>
</dbReference>
<dbReference type="AlphaFoldDB" id="K2IQJ0"/>
<dbReference type="STRING" id="1207063.P24_13753"/>
<accession>K2IQJ0</accession>
<sequence>MPIDNVPPPIRESMFALAIAFLVACLGRLIWHVEEVRRKQRKFWSLLLVYELTIAIAMAVVGQGVADYLGLTGWPHTAAIGVLAYLGPKGTEAALRTYLGSRRK</sequence>
<feature type="transmembrane region" description="Helical" evidence="1">
    <location>
        <begin position="14"/>
        <end position="31"/>
    </location>
</feature>
<keyword evidence="1" id="KW-0472">Membrane</keyword>
<evidence type="ECO:0000256" key="1">
    <source>
        <dbReference type="SAM" id="Phobius"/>
    </source>
</evidence>
<dbReference type="eggNOG" id="ENOG5033EY8">
    <property type="taxonomic scope" value="Bacteria"/>
</dbReference>